<protein>
    <submittedName>
        <fullName evidence="2">Uncharacterized protein</fullName>
    </submittedName>
</protein>
<dbReference type="EMBL" id="CAICTM010000026">
    <property type="protein sequence ID" value="CAB9497822.1"/>
    <property type="molecule type" value="Genomic_DNA"/>
</dbReference>
<evidence type="ECO:0000256" key="1">
    <source>
        <dbReference type="SAM" id="Phobius"/>
    </source>
</evidence>
<accession>A0A9N8D795</accession>
<evidence type="ECO:0000313" key="3">
    <source>
        <dbReference type="Proteomes" id="UP001153069"/>
    </source>
</evidence>
<keyword evidence="3" id="KW-1185">Reference proteome</keyword>
<feature type="transmembrane region" description="Helical" evidence="1">
    <location>
        <begin position="377"/>
        <end position="394"/>
    </location>
</feature>
<dbReference type="Proteomes" id="UP001153069">
    <property type="component" value="Unassembled WGS sequence"/>
</dbReference>
<proteinExistence type="predicted"/>
<dbReference type="AlphaFoldDB" id="A0A9N8D795"/>
<organism evidence="2 3">
    <name type="scientific">Seminavis robusta</name>
    <dbReference type="NCBI Taxonomy" id="568900"/>
    <lineage>
        <taxon>Eukaryota</taxon>
        <taxon>Sar</taxon>
        <taxon>Stramenopiles</taxon>
        <taxon>Ochrophyta</taxon>
        <taxon>Bacillariophyta</taxon>
        <taxon>Bacillariophyceae</taxon>
        <taxon>Bacillariophycidae</taxon>
        <taxon>Naviculales</taxon>
        <taxon>Naviculaceae</taxon>
        <taxon>Seminavis</taxon>
    </lineage>
</organism>
<gene>
    <name evidence="2" type="ORF">SEMRO_26_G017650.1</name>
</gene>
<comment type="caution">
    <text evidence="2">The sequence shown here is derived from an EMBL/GenBank/DDBJ whole genome shotgun (WGS) entry which is preliminary data.</text>
</comment>
<keyword evidence="1" id="KW-0812">Transmembrane</keyword>
<name>A0A9N8D795_9STRA</name>
<keyword evidence="1" id="KW-0472">Membrane</keyword>
<evidence type="ECO:0000313" key="2">
    <source>
        <dbReference type="EMBL" id="CAB9497822.1"/>
    </source>
</evidence>
<reference evidence="2" key="1">
    <citation type="submission" date="2020-06" db="EMBL/GenBank/DDBJ databases">
        <authorList>
            <consortium name="Plant Systems Biology data submission"/>
        </authorList>
    </citation>
    <scope>NUCLEOTIDE SEQUENCE</scope>
    <source>
        <strain evidence="2">D6</strain>
    </source>
</reference>
<sequence>MQKLGSDDAKRVLLVGLIKSVRELYETSVVDSISKICFRYQSRASETMDEGFVELQVLYQQEGTDNPNSIIGPLTERLQSAGCRTNFIREDRILTKSDMDHIERSASDTMSRYRKLARLRSVQRSHILSEHSVHDYDVVVNADLDIVQFPPLDAMMEAIDRASEATKQGVGSVVCANGHETWTVGSSLIQRRLYYDTFAAIDIDGDWYYTKYAADLWQIITFGQTRLFRNILEQHPSLWQMQTCFGGLALYDYPSWANNDCDYDQDKIALRATGDDDALAISTRQIRGVPAFEQKIEHFQDGVKAQIPWKLPSRYTINHTPNGDVCEHVVFQQCLQASARSRAEPLPHVGIQPNLLIGREAAILSKWEDKVNFCRKVLLVLLVLYIISILVNHMREFLEQKYRNYGVGAMRRRSSDGHFHKA</sequence>
<keyword evidence="1" id="KW-1133">Transmembrane helix</keyword>
<dbReference type="OrthoDB" id="189651at2759"/>